<proteinExistence type="predicted"/>
<dbReference type="PANTHER" id="PTHR43179">
    <property type="entry name" value="RHAMNOSYLTRANSFERASE WBBL"/>
    <property type="match status" value="1"/>
</dbReference>
<keyword evidence="2" id="KW-0808">Transferase</keyword>
<keyword evidence="3" id="KW-1185">Reference proteome</keyword>
<feature type="domain" description="Glycosyltransferase 2-like" evidence="1">
    <location>
        <begin position="3"/>
        <end position="103"/>
    </location>
</feature>
<dbReference type="STRING" id="478744.SAMN05444359_106112"/>
<dbReference type="Pfam" id="PF00535">
    <property type="entry name" value="Glycos_transf_2"/>
    <property type="match status" value="1"/>
</dbReference>
<dbReference type="PANTHER" id="PTHR43179:SF7">
    <property type="entry name" value="RHAMNOSYLTRANSFERASE WBBL"/>
    <property type="match status" value="1"/>
</dbReference>
<accession>A0A1H9DU07</accession>
<protein>
    <submittedName>
        <fullName evidence="2">Glycosyltransferase involved in cell wall bisynthesis</fullName>
    </submittedName>
</protein>
<name>A0A1H9DU07_9BACT</name>
<reference evidence="3" key="1">
    <citation type="submission" date="2016-10" db="EMBL/GenBank/DDBJ databases">
        <authorList>
            <person name="Varghese N."/>
            <person name="Submissions S."/>
        </authorList>
    </citation>
    <scope>NUCLEOTIDE SEQUENCE [LARGE SCALE GENOMIC DNA]</scope>
    <source>
        <strain evidence="3">DSM 24740</strain>
    </source>
</reference>
<dbReference type="SUPFAM" id="SSF53448">
    <property type="entry name" value="Nucleotide-diphospho-sugar transferases"/>
    <property type="match status" value="1"/>
</dbReference>
<dbReference type="RefSeq" id="WP_090166764.1">
    <property type="nucleotide sequence ID" value="NZ_FOFB01000006.1"/>
</dbReference>
<dbReference type="InterPro" id="IPR029044">
    <property type="entry name" value="Nucleotide-diphossugar_trans"/>
</dbReference>
<dbReference type="OrthoDB" id="761861at2"/>
<dbReference type="Gene3D" id="3.90.550.10">
    <property type="entry name" value="Spore Coat Polysaccharide Biosynthesis Protein SpsA, Chain A"/>
    <property type="match status" value="1"/>
</dbReference>
<dbReference type="AlphaFoldDB" id="A0A1H9DU07"/>
<dbReference type="InParanoid" id="A0A1H9DU07"/>
<sequence>MLSICIPVYRYDVRPLVAELLRQAEEFPGEIEILVYDDASPDDGDWGREELRQTAGIRYVELSENLGRAAIRNKMARDANNKYLLMMDSDGWPNKGFLLTYFKMLWQLEAKNKFDFLFVGGRHYKKSPPASKYSLHWHYGHERESKPATIRNENRFLGFQSNNFLTTKSILLRHPFPEEAEGYGHEDTQWAQSLPKEEFWFFHLENPVIHLGLEPNDVFLSKQRQAIRNLALLKQQNLHLRTRLIDLVERYPRLTALAKHLPEKWMTNYLASRSRPNLLVLDLLKLKWWHTEKK</sequence>
<evidence type="ECO:0000313" key="3">
    <source>
        <dbReference type="Proteomes" id="UP000199021"/>
    </source>
</evidence>
<dbReference type="InterPro" id="IPR001173">
    <property type="entry name" value="Glyco_trans_2-like"/>
</dbReference>
<evidence type="ECO:0000313" key="2">
    <source>
        <dbReference type="EMBL" id="SEQ16313.1"/>
    </source>
</evidence>
<gene>
    <name evidence="2" type="ORF">SAMN05444359_106112</name>
</gene>
<organism evidence="2 3">
    <name type="scientific">Neolewinella agarilytica</name>
    <dbReference type="NCBI Taxonomy" id="478744"/>
    <lineage>
        <taxon>Bacteria</taxon>
        <taxon>Pseudomonadati</taxon>
        <taxon>Bacteroidota</taxon>
        <taxon>Saprospiria</taxon>
        <taxon>Saprospirales</taxon>
        <taxon>Lewinellaceae</taxon>
        <taxon>Neolewinella</taxon>
    </lineage>
</organism>
<dbReference type="EMBL" id="FOFB01000006">
    <property type="protein sequence ID" value="SEQ16313.1"/>
    <property type="molecule type" value="Genomic_DNA"/>
</dbReference>
<dbReference type="Proteomes" id="UP000199021">
    <property type="component" value="Unassembled WGS sequence"/>
</dbReference>
<evidence type="ECO:0000259" key="1">
    <source>
        <dbReference type="Pfam" id="PF00535"/>
    </source>
</evidence>
<dbReference type="GO" id="GO:0016740">
    <property type="term" value="F:transferase activity"/>
    <property type="evidence" value="ECO:0007669"/>
    <property type="project" value="UniProtKB-KW"/>
</dbReference>